<organism evidence="2 3">
    <name type="scientific">Eumeta variegata</name>
    <name type="common">Bagworm moth</name>
    <name type="synonym">Eumeta japonica</name>
    <dbReference type="NCBI Taxonomy" id="151549"/>
    <lineage>
        <taxon>Eukaryota</taxon>
        <taxon>Metazoa</taxon>
        <taxon>Ecdysozoa</taxon>
        <taxon>Arthropoda</taxon>
        <taxon>Hexapoda</taxon>
        <taxon>Insecta</taxon>
        <taxon>Pterygota</taxon>
        <taxon>Neoptera</taxon>
        <taxon>Endopterygota</taxon>
        <taxon>Lepidoptera</taxon>
        <taxon>Glossata</taxon>
        <taxon>Ditrysia</taxon>
        <taxon>Tineoidea</taxon>
        <taxon>Psychidae</taxon>
        <taxon>Oiketicinae</taxon>
        <taxon>Eumeta</taxon>
    </lineage>
</organism>
<dbReference type="EMBL" id="BGZK01003788">
    <property type="protein sequence ID" value="GBP04558.1"/>
    <property type="molecule type" value="Genomic_DNA"/>
</dbReference>
<proteinExistence type="predicted"/>
<keyword evidence="1" id="KW-1133">Transmembrane helix</keyword>
<accession>A0A4C1STH8</accession>
<protein>
    <submittedName>
        <fullName evidence="2">Uncharacterized protein</fullName>
    </submittedName>
</protein>
<evidence type="ECO:0000313" key="3">
    <source>
        <dbReference type="Proteomes" id="UP000299102"/>
    </source>
</evidence>
<name>A0A4C1STH8_EUMVA</name>
<reference evidence="2 3" key="1">
    <citation type="journal article" date="2019" name="Commun. Biol.">
        <title>The bagworm genome reveals a unique fibroin gene that provides high tensile strength.</title>
        <authorList>
            <person name="Kono N."/>
            <person name="Nakamura H."/>
            <person name="Ohtoshi R."/>
            <person name="Tomita M."/>
            <person name="Numata K."/>
            <person name="Arakawa K."/>
        </authorList>
    </citation>
    <scope>NUCLEOTIDE SEQUENCE [LARGE SCALE GENOMIC DNA]</scope>
</reference>
<evidence type="ECO:0000313" key="2">
    <source>
        <dbReference type="EMBL" id="GBP04558.1"/>
    </source>
</evidence>
<feature type="transmembrane region" description="Helical" evidence="1">
    <location>
        <begin position="79"/>
        <end position="101"/>
    </location>
</feature>
<dbReference type="Proteomes" id="UP000299102">
    <property type="component" value="Unassembled WGS sequence"/>
</dbReference>
<sequence length="111" mass="12803">MRNERNATETEPYPCLSERALPAGILPASARRGRRRRRPALISLDMRTHLCSTPRSDARACRRAFLKNNPFSNSNSNRSTTACSFIGSFMYIGFYTTLEWIQNMMQEKYSM</sequence>
<dbReference type="AlphaFoldDB" id="A0A4C1STH8"/>
<evidence type="ECO:0000256" key="1">
    <source>
        <dbReference type="SAM" id="Phobius"/>
    </source>
</evidence>
<keyword evidence="1" id="KW-0812">Transmembrane</keyword>
<comment type="caution">
    <text evidence="2">The sequence shown here is derived from an EMBL/GenBank/DDBJ whole genome shotgun (WGS) entry which is preliminary data.</text>
</comment>
<keyword evidence="3" id="KW-1185">Reference proteome</keyword>
<keyword evidence="1" id="KW-0472">Membrane</keyword>
<gene>
    <name evidence="2" type="ORF">EVAR_68834_1</name>
</gene>